<comment type="caution">
    <text evidence="1">The sequence shown here is derived from an EMBL/GenBank/DDBJ whole genome shotgun (WGS) entry which is preliminary data.</text>
</comment>
<evidence type="ECO:0000313" key="2">
    <source>
        <dbReference type="Proteomes" id="UP001432146"/>
    </source>
</evidence>
<organism evidence="1 2">
    <name type="scientific">Tetragonisca angustula</name>
    <dbReference type="NCBI Taxonomy" id="166442"/>
    <lineage>
        <taxon>Eukaryota</taxon>
        <taxon>Metazoa</taxon>
        <taxon>Ecdysozoa</taxon>
        <taxon>Arthropoda</taxon>
        <taxon>Hexapoda</taxon>
        <taxon>Insecta</taxon>
        <taxon>Pterygota</taxon>
        <taxon>Neoptera</taxon>
        <taxon>Endopterygota</taxon>
        <taxon>Hymenoptera</taxon>
        <taxon>Apocrita</taxon>
        <taxon>Aculeata</taxon>
        <taxon>Apoidea</taxon>
        <taxon>Anthophila</taxon>
        <taxon>Apidae</taxon>
        <taxon>Tetragonisca</taxon>
    </lineage>
</organism>
<evidence type="ECO:0000313" key="1">
    <source>
        <dbReference type="EMBL" id="KAK9305454.1"/>
    </source>
</evidence>
<gene>
    <name evidence="1" type="ORF">QLX08_003571</name>
</gene>
<sequence length="67" mass="7292">MPEAAVPGIDGEAGASRMQPRVHLTGYLAAIRTHRIAARAFQPRVSPRYRVQEQGCVGCSKQWALSS</sequence>
<accession>A0AAW1A672</accession>
<keyword evidence="2" id="KW-1185">Reference proteome</keyword>
<protein>
    <submittedName>
        <fullName evidence="1">Uncharacterized protein</fullName>
    </submittedName>
</protein>
<dbReference type="EMBL" id="JAWNGG020000051">
    <property type="protein sequence ID" value="KAK9305454.1"/>
    <property type="molecule type" value="Genomic_DNA"/>
</dbReference>
<dbReference type="Proteomes" id="UP001432146">
    <property type="component" value="Unassembled WGS sequence"/>
</dbReference>
<proteinExistence type="predicted"/>
<dbReference type="AlphaFoldDB" id="A0AAW1A672"/>
<reference evidence="1 2" key="1">
    <citation type="submission" date="2024-05" db="EMBL/GenBank/DDBJ databases">
        <title>The nuclear and mitochondrial genome assemblies of Tetragonisca angustula (Apidae: Meliponini), a tiny yet remarkable pollinator in the Neotropics.</title>
        <authorList>
            <person name="Ferrari R."/>
            <person name="Ricardo P.C."/>
            <person name="Dias F.C."/>
            <person name="Araujo N.S."/>
            <person name="Soares D.O."/>
            <person name="Zhou Q.-S."/>
            <person name="Zhu C.-D."/>
            <person name="Coutinho L."/>
            <person name="Airas M.C."/>
            <person name="Batista T.M."/>
        </authorList>
    </citation>
    <scope>NUCLEOTIDE SEQUENCE [LARGE SCALE GENOMIC DNA]</scope>
    <source>
        <strain evidence="1">ASF017062</strain>
        <tissue evidence="1">Abdomen</tissue>
    </source>
</reference>
<name>A0AAW1A672_9HYME</name>